<feature type="non-terminal residue" evidence="1">
    <location>
        <position position="144"/>
    </location>
</feature>
<dbReference type="Proteomes" id="UP000324800">
    <property type="component" value="Unassembled WGS sequence"/>
</dbReference>
<proteinExistence type="predicted"/>
<dbReference type="EMBL" id="SNRW01008099">
    <property type="protein sequence ID" value="KAA6380095.1"/>
    <property type="molecule type" value="Genomic_DNA"/>
</dbReference>
<dbReference type="AlphaFoldDB" id="A0A5J4VCD9"/>
<gene>
    <name evidence="1" type="ORF">EZS28_024379</name>
</gene>
<protein>
    <submittedName>
        <fullName evidence="1">Uncharacterized protein</fullName>
    </submittedName>
</protein>
<reference evidence="1 2" key="1">
    <citation type="submission" date="2019-03" db="EMBL/GenBank/DDBJ databases">
        <title>Single cell metagenomics reveals metabolic interactions within the superorganism composed of flagellate Streblomastix strix and complex community of Bacteroidetes bacteria on its surface.</title>
        <authorList>
            <person name="Treitli S.C."/>
            <person name="Kolisko M."/>
            <person name="Husnik F."/>
            <person name="Keeling P."/>
            <person name="Hampl V."/>
        </authorList>
    </citation>
    <scope>NUCLEOTIDE SEQUENCE [LARGE SCALE GENOMIC DNA]</scope>
    <source>
        <strain evidence="1">ST1C</strain>
    </source>
</reference>
<sequence>MTNFRRGDEELKDVFYLETLALPGEIQSMVVGRFFDKNVETLVLAKIVFGVSSSAHEYAWICYKELFRSFGRITLYLINCLCVEEYAIDVVSIYPGTVNTRFSTRTSDEPPPPLLEKISQKSDTVAELALCGIGRATRIDSGFM</sequence>
<organism evidence="1 2">
    <name type="scientific">Streblomastix strix</name>
    <dbReference type="NCBI Taxonomy" id="222440"/>
    <lineage>
        <taxon>Eukaryota</taxon>
        <taxon>Metamonada</taxon>
        <taxon>Preaxostyla</taxon>
        <taxon>Oxymonadida</taxon>
        <taxon>Streblomastigidae</taxon>
        <taxon>Streblomastix</taxon>
    </lineage>
</organism>
<comment type="caution">
    <text evidence="1">The sequence shown here is derived from an EMBL/GenBank/DDBJ whole genome shotgun (WGS) entry which is preliminary data.</text>
</comment>
<evidence type="ECO:0000313" key="2">
    <source>
        <dbReference type="Proteomes" id="UP000324800"/>
    </source>
</evidence>
<evidence type="ECO:0000313" key="1">
    <source>
        <dbReference type="EMBL" id="KAA6380095.1"/>
    </source>
</evidence>
<name>A0A5J4VCD9_9EUKA</name>
<accession>A0A5J4VCD9</accession>